<evidence type="ECO:0000256" key="2">
    <source>
        <dbReference type="ARBA" id="ARBA00005947"/>
    </source>
</evidence>
<name>A0A934Q9E9_9MICO</name>
<evidence type="ECO:0000313" key="8">
    <source>
        <dbReference type="Proteomes" id="UP000608530"/>
    </source>
</evidence>
<dbReference type="InterPro" id="IPR037138">
    <property type="entry name" value="His_deacetylse_dom_sf"/>
</dbReference>
<keyword evidence="4" id="KW-0378">Hydrolase</keyword>
<dbReference type="GO" id="GO:0004407">
    <property type="term" value="F:histone deacetylase activity"/>
    <property type="evidence" value="ECO:0007669"/>
    <property type="project" value="TreeGrafter"/>
</dbReference>
<dbReference type="Pfam" id="PF00850">
    <property type="entry name" value="Hist_deacetyl"/>
    <property type="match status" value="1"/>
</dbReference>
<gene>
    <name evidence="7" type="ORF">JD276_12945</name>
</gene>
<dbReference type="AlphaFoldDB" id="A0A934Q9E9"/>
<keyword evidence="5" id="KW-0862">Zinc</keyword>
<dbReference type="GO" id="GO:0040029">
    <property type="term" value="P:epigenetic regulation of gene expression"/>
    <property type="evidence" value="ECO:0007669"/>
    <property type="project" value="TreeGrafter"/>
</dbReference>
<evidence type="ECO:0000313" key="7">
    <source>
        <dbReference type="EMBL" id="MBK0419938.1"/>
    </source>
</evidence>
<evidence type="ECO:0000256" key="5">
    <source>
        <dbReference type="ARBA" id="ARBA00022833"/>
    </source>
</evidence>
<dbReference type="InterPro" id="IPR023801">
    <property type="entry name" value="His_deacetylse_dom"/>
</dbReference>
<evidence type="ECO:0000256" key="4">
    <source>
        <dbReference type="ARBA" id="ARBA00022801"/>
    </source>
</evidence>
<dbReference type="PANTHER" id="PTHR10625:SF17">
    <property type="entry name" value="HISTONE DEACETYLASE 8"/>
    <property type="match status" value="1"/>
</dbReference>
<evidence type="ECO:0000256" key="1">
    <source>
        <dbReference type="ARBA" id="ARBA00001947"/>
    </source>
</evidence>
<dbReference type="InterPro" id="IPR023696">
    <property type="entry name" value="Ureohydrolase_dom_sf"/>
</dbReference>
<dbReference type="InterPro" id="IPR000286">
    <property type="entry name" value="HDACs"/>
</dbReference>
<dbReference type="RefSeq" id="WP_200116072.1">
    <property type="nucleotide sequence ID" value="NZ_JAEHOH010000019.1"/>
</dbReference>
<dbReference type="PANTHER" id="PTHR10625">
    <property type="entry name" value="HISTONE DEACETYLASE HDAC1-RELATED"/>
    <property type="match status" value="1"/>
</dbReference>
<dbReference type="EMBL" id="JAEHOH010000019">
    <property type="protein sequence ID" value="MBK0419938.1"/>
    <property type="molecule type" value="Genomic_DNA"/>
</dbReference>
<comment type="cofactor">
    <cofactor evidence="1">
        <name>Zn(2+)</name>
        <dbReference type="ChEBI" id="CHEBI:29105"/>
    </cofactor>
</comment>
<evidence type="ECO:0000256" key="3">
    <source>
        <dbReference type="ARBA" id="ARBA00022723"/>
    </source>
</evidence>
<keyword evidence="8" id="KW-1185">Reference proteome</keyword>
<dbReference type="PRINTS" id="PR01270">
    <property type="entry name" value="HDASUPER"/>
</dbReference>
<dbReference type="Proteomes" id="UP000608530">
    <property type="component" value="Unassembled WGS sequence"/>
</dbReference>
<reference evidence="7" key="1">
    <citation type="submission" date="2020-12" db="EMBL/GenBank/DDBJ databases">
        <title>Leucobacter sp. CAS1, isolated from Chromium sludge.</title>
        <authorList>
            <person name="Xu Z."/>
        </authorList>
    </citation>
    <scope>NUCLEOTIDE SEQUENCE</scope>
    <source>
        <strain evidence="7">CSA1</strain>
    </source>
</reference>
<feature type="domain" description="Histone deacetylase" evidence="6">
    <location>
        <begin position="38"/>
        <end position="330"/>
    </location>
</feature>
<organism evidence="7 8">
    <name type="scientific">Leucobacter chromiisoli</name>
    <dbReference type="NCBI Taxonomy" id="2796471"/>
    <lineage>
        <taxon>Bacteria</taxon>
        <taxon>Bacillati</taxon>
        <taxon>Actinomycetota</taxon>
        <taxon>Actinomycetes</taxon>
        <taxon>Micrococcales</taxon>
        <taxon>Microbacteriaceae</taxon>
        <taxon>Leucobacter</taxon>
    </lineage>
</organism>
<dbReference type="GO" id="GO:0046872">
    <property type="term" value="F:metal ion binding"/>
    <property type="evidence" value="ECO:0007669"/>
    <property type="project" value="UniProtKB-KW"/>
</dbReference>
<dbReference type="SUPFAM" id="SSF52768">
    <property type="entry name" value="Arginase/deacetylase"/>
    <property type="match status" value="1"/>
</dbReference>
<dbReference type="Gene3D" id="3.40.800.20">
    <property type="entry name" value="Histone deacetylase domain"/>
    <property type="match status" value="1"/>
</dbReference>
<keyword evidence="3" id="KW-0479">Metal-binding</keyword>
<comment type="similarity">
    <text evidence="2">Belongs to the histone deacetylase family.</text>
</comment>
<accession>A0A934Q9E9</accession>
<sequence>MNDRRLAIYWDERVLLNDTGHAFGEVPPSPLIDVQQHHVENSDRVRDMVSVLERGPIAEHLDWRPGRLAASEEIAAVHPRGYVEEVQRFIEAGGGYIEENTVLSAEAWVALRAAVGTSLEAVDAVMAGDATRAYALVRPPGHHAQPAQAEGYGVFNHAAIMAERARTAGAERVAIVDWDVHHGNGTQEFFYERSDVLYVSMHMRHGTWSATHPQTGSPAEIGVGPGAGYNVNVELPLGSGDAAYQRAWHRIVAPVLEQYEPDLLILSSGQDASAFDPNGRQNLSMAGFHALSRLFLESAERLTQGRFVAVQEGGYHLSYAPYCVHATCEGLLGRDPELEDPIGYLPDHPDQADAAIGLVHTYLSRFWRFDNVR</sequence>
<proteinExistence type="inferred from homology"/>
<evidence type="ECO:0000259" key="6">
    <source>
        <dbReference type="Pfam" id="PF00850"/>
    </source>
</evidence>
<comment type="caution">
    <text evidence="7">The sequence shown here is derived from an EMBL/GenBank/DDBJ whole genome shotgun (WGS) entry which is preliminary data.</text>
</comment>
<protein>
    <recommendedName>
        <fullName evidence="6">Histone deacetylase domain-containing protein</fullName>
    </recommendedName>
</protein>
<dbReference type="GO" id="GO:0016787">
    <property type="term" value="F:hydrolase activity"/>
    <property type="evidence" value="ECO:0007669"/>
    <property type="project" value="UniProtKB-KW"/>
</dbReference>